<feature type="signal peptide" evidence="1">
    <location>
        <begin position="1"/>
        <end position="19"/>
    </location>
</feature>
<dbReference type="NCBIfam" id="NF033708">
    <property type="entry name" value="T9SS_Cterm_ChiA"/>
    <property type="match status" value="1"/>
</dbReference>
<feature type="chain" id="PRO_5045419863" evidence="1">
    <location>
        <begin position="20"/>
        <end position="1320"/>
    </location>
</feature>
<accession>A0ABW6HUC3</accession>
<organism evidence="2 3">
    <name type="scientific">Flavobacterium xylosi</name>
    <dbReference type="NCBI Taxonomy" id="3230415"/>
    <lineage>
        <taxon>Bacteria</taxon>
        <taxon>Pseudomonadati</taxon>
        <taxon>Bacteroidota</taxon>
        <taxon>Flavobacteriia</taxon>
        <taxon>Flavobacteriales</taxon>
        <taxon>Flavobacteriaceae</taxon>
        <taxon>Flavobacterium</taxon>
    </lineage>
</organism>
<name>A0ABW6HUC3_9FLAO</name>
<dbReference type="EMBL" id="JBHZPZ010000004">
    <property type="protein sequence ID" value="MFE3867392.1"/>
    <property type="molecule type" value="Genomic_DNA"/>
</dbReference>
<keyword evidence="1" id="KW-0732">Signal</keyword>
<evidence type="ECO:0000256" key="1">
    <source>
        <dbReference type="SAM" id="SignalP"/>
    </source>
</evidence>
<proteinExistence type="predicted"/>
<dbReference type="Proteomes" id="UP001600109">
    <property type="component" value="Unassembled WGS sequence"/>
</dbReference>
<dbReference type="Gene3D" id="2.60.40.2700">
    <property type="match status" value="2"/>
</dbReference>
<sequence length="1320" mass="136979">MTKKTFLSKFNILIFLLLAFSVKTIGQTSTSGGAYIWSTATSWTPNGVPASTTNVSVNNPLTLDQNLAISTGNYTFNQDVTDQPGGSVYNLTNLNAAGSLTIASGTTTIGGVTNIGGNATFRLTVKSGATLILGTPESTSNNFIIGNSVAINIESGGSIIVYGNIVNSNSTGSFAVNGLLQVYGNYITDNGNIDISGTTGQFYTTGGMDTQGNSSEIYGSSNNCTSNCSGTSLDCGTGGNSYTAAITPQNQTVCSGGVIAEMTFTTNVPSATYQWEYSLTAGGTYSPVSGATSLKYTPVGLTVTTWYRVKYTANTSGCGTKYSAPVPVYVSASTYTQSTAGQTICVGGFGPISVSAFGTGLTYQWYGNNTASNSGGSLISGATSNVYTPSSAIGGIKYYYCIINSSCVVPFTTAVSGGFTVNLNSAGLASSSPTPCLNTLMTSITHTTTGATGIGTAAGLPGGVTASWVSNIITITGTPTTSGIFNYSIPLSGGCGSVSATGTITVNALPNNTLSSGFTGGSFCIGSQATITFDADDANGVPPYTLSYTDGTTTYSQIINSNAATAFNVSAAVSTGYTLKSITNFNGCVNLSPANTSANVTFRPNPSATISGTTTVCLGVISPNITFVNRQAAGITVTYTINGGANQTVSVVASGSANVPVPTTMAGSFVYALVSVVYSTNPSCAQTLIGSATVVINSLPSPPTVTITQPTCTVATGSISITAVSGETYSFDGGAYSGTLVYSSFAQGSSHTVSSRNASGCISTSVGVTVMSLITNTYSGTWSAGSAPPATSGTQNIVFNADFTTTIDLSGCSCQVNSGAVVIKSGHTLSLTNELTVSGGSLTFENNASLIQTNTGSAINTGAIIYKRNSTPIINDDYTYWSSPTSGSQTLLNFSPYTQGDKYFIFNNDWINVSASSTFSPGIGYSIRAPEGISASVAAIVPFQFTGVPNNGTVVVPVTEQLDAYGLQAGIRLVGNPYSSAIDADAFIDANITGSGTINKTITGTLYFWTHNHTLSGNDYLATDYATYTKFGGTGTAAAIPGTGNNSVPVKYIAAGQGFFVEVDATGNVTFNNAMRVAANNTNFYKTATIKASSVKSHRVWLNLTNSSKNFSQALMGYSSMATNEYDPGVDGLSFGGNQHSIYSLIGERMLAIQAKALPFDMDTIPIGYTVNVAGKTSISIDHVDGMFDKEQKVYLEDLTLGVIHDLKTAPYTFSSEAGTFNDRFVFRFKNSDKTLEIGDFETLNFSVLVSNTNKQIKINSSEKVLNKIQVYDLLGRLIYQKMNVNDTEFLISNLVSNQQPLLVKIILQNGQTVSKKIIY</sequence>
<evidence type="ECO:0000313" key="2">
    <source>
        <dbReference type="EMBL" id="MFE3867392.1"/>
    </source>
</evidence>
<comment type="caution">
    <text evidence="2">The sequence shown here is derived from an EMBL/GenBank/DDBJ whole genome shotgun (WGS) entry which is preliminary data.</text>
</comment>
<evidence type="ECO:0000313" key="3">
    <source>
        <dbReference type="Proteomes" id="UP001600109"/>
    </source>
</evidence>
<dbReference type="RefSeq" id="WP_379854038.1">
    <property type="nucleotide sequence ID" value="NZ_JBHZPZ010000004.1"/>
</dbReference>
<reference evidence="2 3" key="1">
    <citation type="submission" date="2024-06" db="EMBL/GenBank/DDBJ databases">
        <title>Flavobacterium spp. isolated from glacier.</title>
        <authorList>
            <person name="Han D."/>
        </authorList>
    </citation>
    <scope>NUCLEOTIDE SEQUENCE [LARGE SCALE GENOMIC DNA]</scope>
    <source>
        <strain evidence="2 3">LS2P90</strain>
    </source>
</reference>
<keyword evidence="3" id="KW-1185">Reference proteome</keyword>
<gene>
    <name evidence="2" type="ORF">ACFX5E_04790</name>
</gene>
<protein>
    <submittedName>
        <fullName evidence="2">T9SS sorting signal type C domain-containing protein</fullName>
    </submittedName>
</protein>